<reference evidence="3" key="1">
    <citation type="submission" date="2015-09" db="EMBL/GenBank/DDBJ databases">
        <authorList>
            <consortium name="Pathogen Informatics"/>
        </authorList>
    </citation>
    <scope>NUCLEOTIDE SEQUENCE [LARGE SCALE GENOMIC DNA]</scope>
    <source>
        <strain evidence="3">Lake Konstanz</strain>
    </source>
</reference>
<sequence length="1254" mass="135709">MTAVENEDTFSIASSMDDMDEFGIFNDTGFFDGDNGADGALPNLLLDQLQAVRSDAIKNIAATVRVRQSFRKRSSAASLVARDAQTPKSGQPSLRGSVDVIEVGDFRTEESEASMVPFSPSANPAQVNGSSRARRKLAQLVDAWVSSAGSGENASRVKQMKDILTNHHAIANEFLLDECPPPSSSASKVGTPEAQALELEKEPRGNSTTMLGVGSDMLTVSDLKIATSANPPAGSTYGGAYRMLEEVLLLKRDATSDSRAAQAFEVLYAAATVATDWPMPLPTVVTEVLDAVLGGEWRLPLTSFLAIRLIIALSPSDALNYCRIVLTNCLHFQFRVVDAAMVCVAEEAVEGTSNLTKPEGWVAPVLAVIRFVSSTTMSTELLILAVDILNFTISCGCSYEFVEEGGVAALAEALHVIEALPEHREVVIRVLKLLNPQTLLKRPERKFDTSLHATADDGQGRSGHYIAFMENEDASYQPPKLLPEHSSQILAAMLSVFERFSALEDPTPQDGAVHSPVKRGSITSPPLNSILHDDNAHFVEVCGVMLFAVMRLSFVTCSEEGACEAFCRVVARTQKYWLNKVAMKSVLSMIQSYLSSYHAYQKETARSASASPPRDIFADEAVVNNVQSQLPNYKLTSLSAAAASSAMSPNFYRPIMEPGILAVLAVSLRTFFTESVGSNTFMANVYRLIHLTCLTEPAKRFFLRGCPIDDVDDDDDEGGSLASSSESPSYPEANALVPCLLFCLSRTTQLDHQRYCTAILTRLCRGSPKEFGGQMLGQLPPGTVQMAAAFQKGPKLSIAGSLLPGGGHQAAVSPSARGIASMPEDQPTPVGAVCRFLAKRLGVWNPQLIPVVLGLLREVARYFTYPYSRPSFHRGGCESLFAAIQSCVTSFSTDPNIVASGCVVLGLLCRCPHTYSSANINTAPSGMNLNKYRSPFQEEVNTSGNTLDTIAASSTRGRSVSITDHSVRMQSLLRYALEHDAVDLAISLSHGQFAETRTTGNNASPRHQRGNATPPTENPNESGSLEPQRAASPGNEESDALVLTEKLPVLVKAGLAMLSASLSQDEDVISTLHEEGLVAVMQYICDLYSNHMGPGKGDEQQDSQSATVASNVGSTSPVSAHESPSTVTLNVAYASPQRNHHLPTLLSREDREFVRRQLQAIRLFDTKQRIEEKKLEQEELRSKQRGLNSLSTTNLSQAAAGSSNRRTDSNLAAAADAALREAFFMKQRATLQTEFDHRRLAEVEDELHQREALK</sequence>
<dbReference type="EMBL" id="CYKH01002001">
    <property type="protein sequence ID" value="CUG92080.1"/>
    <property type="molecule type" value="Genomic_DNA"/>
</dbReference>
<feature type="region of interest" description="Disordered" evidence="1">
    <location>
        <begin position="1177"/>
        <end position="1208"/>
    </location>
</feature>
<accession>A0A0S4JKL1</accession>
<feature type="region of interest" description="Disordered" evidence="1">
    <location>
        <begin position="1094"/>
        <end position="1125"/>
    </location>
</feature>
<dbReference type="VEuPathDB" id="TriTrypDB:BSAL_02605"/>
<dbReference type="Proteomes" id="UP000051952">
    <property type="component" value="Unassembled WGS sequence"/>
</dbReference>
<dbReference type="SUPFAM" id="SSF48371">
    <property type="entry name" value="ARM repeat"/>
    <property type="match status" value="1"/>
</dbReference>
<evidence type="ECO:0000313" key="2">
    <source>
        <dbReference type="EMBL" id="CUG92080.1"/>
    </source>
</evidence>
<gene>
    <name evidence="2" type="ORF">BSAL_02605</name>
</gene>
<feature type="compositionally biased region" description="Polar residues" evidence="1">
    <location>
        <begin position="120"/>
        <end position="131"/>
    </location>
</feature>
<dbReference type="InterPro" id="IPR016024">
    <property type="entry name" value="ARM-type_fold"/>
</dbReference>
<proteinExistence type="predicted"/>
<organism evidence="2 3">
    <name type="scientific">Bodo saltans</name>
    <name type="common">Flagellated protozoan</name>
    <dbReference type="NCBI Taxonomy" id="75058"/>
    <lineage>
        <taxon>Eukaryota</taxon>
        <taxon>Discoba</taxon>
        <taxon>Euglenozoa</taxon>
        <taxon>Kinetoplastea</taxon>
        <taxon>Metakinetoplastina</taxon>
        <taxon>Eubodonida</taxon>
        <taxon>Bodonidae</taxon>
        <taxon>Bodo</taxon>
    </lineage>
</organism>
<evidence type="ECO:0000313" key="3">
    <source>
        <dbReference type="Proteomes" id="UP000051952"/>
    </source>
</evidence>
<name>A0A0S4JKL1_BODSA</name>
<feature type="compositionally biased region" description="Polar residues" evidence="1">
    <location>
        <begin position="1185"/>
        <end position="1204"/>
    </location>
</feature>
<feature type="compositionally biased region" description="Polar residues" evidence="1">
    <location>
        <begin position="1102"/>
        <end position="1125"/>
    </location>
</feature>
<feature type="non-terminal residue" evidence="2">
    <location>
        <position position="1254"/>
    </location>
</feature>
<protein>
    <submittedName>
        <fullName evidence="2">Uncharacterized protein</fullName>
    </submittedName>
</protein>
<evidence type="ECO:0000256" key="1">
    <source>
        <dbReference type="SAM" id="MobiDB-lite"/>
    </source>
</evidence>
<feature type="region of interest" description="Disordered" evidence="1">
    <location>
        <begin position="996"/>
        <end position="1039"/>
    </location>
</feature>
<feature type="region of interest" description="Disordered" evidence="1">
    <location>
        <begin position="112"/>
        <end position="133"/>
    </location>
</feature>
<keyword evidence="3" id="KW-1185">Reference proteome</keyword>
<dbReference type="AlphaFoldDB" id="A0A0S4JKL1"/>
<feature type="compositionally biased region" description="Polar residues" evidence="1">
    <location>
        <begin position="996"/>
        <end position="1025"/>
    </location>
</feature>